<evidence type="ECO:0000313" key="4">
    <source>
        <dbReference type="EMBL" id="MBF8184519.1"/>
    </source>
</evidence>
<dbReference type="SUPFAM" id="SSF52283">
    <property type="entry name" value="Formate/glycerate dehydrogenase catalytic domain-like"/>
    <property type="match status" value="1"/>
</dbReference>
<dbReference type="PANTHER" id="PTHR10996:SF178">
    <property type="entry name" value="2-HYDROXYACID DEHYDROGENASE YGL185C-RELATED"/>
    <property type="match status" value="1"/>
</dbReference>
<gene>
    <name evidence="4" type="ORF">ITP53_01910</name>
</gene>
<dbReference type="GO" id="GO:0051287">
    <property type="term" value="F:NAD binding"/>
    <property type="evidence" value="ECO:0007669"/>
    <property type="project" value="InterPro"/>
</dbReference>
<dbReference type="InterPro" id="IPR006140">
    <property type="entry name" value="D-isomer_DH_NAD-bd"/>
</dbReference>
<feature type="domain" description="D-isomer specific 2-hydroxyacid dehydrogenase NAD-binding" evidence="3">
    <location>
        <begin position="166"/>
        <end position="320"/>
    </location>
</feature>
<comment type="caution">
    <text evidence="4">The sequence shown here is derived from an EMBL/GenBank/DDBJ whole genome shotgun (WGS) entry which is preliminary data.</text>
</comment>
<keyword evidence="1" id="KW-0560">Oxidoreductase</keyword>
<dbReference type="CDD" id="cd12167">
    <property type="entry name" value="2-Hacid_dh_8"/>
    <property type="match status" value="1"/>
</dbReference>
<keyword evidence="2" id="KW-0520">NAD</keyword>
<dbReference type="Proteomes" id="UP000605361">
    <property type="component" value="Unassembled WGS sequence"/>
</dbReference>
<evidence type="ECO:0000256" key="2">
    <source>
        <dbReference type="ARBA" id="ARBA00023027"/>
    </source>
</evidence>
<organism evidence="4 5">
    <name type="scientific">Nonomuraea cypriaca</name>
    <dbReference type="NCBI Taxonomy" id="1187855"/>
    <lineage>
        <taxon>Bacteria</taxon>
        <taxon>Bacillati</taxon>
        <taxon>Actinomycetota</taxon>
        <taxon>Actinomycetes</taxon>
        <taxon>Streptosporangiales</taxon>
        <taxon>Streptosporangiaceae</taxon>
        <taxon>Nonomuraea</taxon>
    </lineage>
</organism>
<reference evidence="4" key="1">
    <citation type="submission" date="2020-11" db="EMBL/GenBank/DDBJ databases">
        <title>Whole-genome analyses of Nonomuraea sp. K274.</title>
        <authorList>
            <person name="Veyisoglu A."/>
        </authorList>
    </citation>
    <scope>NUCLEOTIDE SEQUENCE</scope>
    <source>
        <strain evidence="4">K274</strain>
    </source>
</reference>
<dbReference type="SUPFAM" id="SSF51735">
    <property type="entry name" value="NAD(P)-binding Rossmann-fold domains"/>
    <property type="match status" value="1"/>
</dbReference>
<dbReference type="GO" id="GO:0030267">
    <property type="term" value="F:glyoxylate reductase (NADPH) activity"/>
    <property type="evidence" value="ECO:0007669"/>
    <property type="project" value="TreeGrafter"/>
</dbReference>
<evidence type="ECO:0000259" key="3">
    <source>
        <dbReference type="Pfam" id="PF02826"/>
    </source>
</evidence>
<dbReference type="InterPro" id="IPR036291">
    <property type="entry name" value="NAD(P)-bd_dom_sf"/>
</dbReference>
<proteinExistence type="predicted"/>
<accession>A0A931EUH3</accession>
<dbReference type="GO" id="GO:0016618">
    <property type="term" value="F:hydroxypyruvate reductase [NAD(P)H] activity"/>
    <property type="evidence" value="ECO:0007669"/>
    <property type="project" value="TreeGrafter"/>
</dbReference>
<dbReference type="Gene3D" id="3.40.50.720">
    <property type="entry name" value="NAD(P)-binding Rossmann-like Domain"/>
    <property type="match status" value="2"/>
</dbReference>
<dbReference type="EMBL" id="JADOGI010000003">
    <property type="protein sequence ID" value="MBF8184519.1"/>
    <property type="molecule type" value="Genomic_DNA"/>
</dbReference>
<sequence length="360" mass="37964">MWPRRVASFAEAFTQPRLIGAHQVPRRPVAVFAIAPWAFDGVFPADLLTRLRQLVDIDPATTFTSFEGPAAAAALAEADILLSGWGGPRIDAAVLTAAPRLRAVIHAAGTVKARVDPVVFDNGLVVSSAAEANAVPVADYTVAMLVLGAKQAFSRARRYAAAVEDAHGDWFSGEGTGLHGCTVGVIGASRIGRLVLRRLRAFDVEVLLYDPYVSAAEAAALGAEPVGMDDICRRGDLVTVHAPALPETRHMLDARRLGLLPDGAVVINTARGSLIDTEALTAACATGRISAVLDVTDPEPLPPGHPLFALPNVLITPHLAGAQGRETRRLGEFAIAEVSRFVNGAPLLGRVEPEQLPYIA</sequence>
<dbReference type="PANTHER" id="PTHR10996">
    <property type="entry name" value="2-HYDROXYACID DEHYDROGENASE-RELATED"/>
    <property type="match status" value="1"/>
</dbReference>
<dbReference type="InterPro" id="IPR050223">
    <property type="entry name" value="D-isomer_2-hydroxyacid_DH"/>
</dbReference>
<name>A0A931EUH3_9ACTN</name>
<protein>
    <submittedName>
        <fullName evidence="4">Hydroxyacid dehydrogenase</fullName>
    </submittedName>
</protein>
<dbReference type="AlphaFoldDB" id="A0A931EUH3"/>
<dbReference type="PROSITE" id="PS00671">
    <property type="entry name" value="D_2_HYDROXYACID_DH_3"/>
    <property type="match status" value="1"/>
</dbReference>
<dbReference type="Pfam" id="PF02826">
    <property type="entry name" value="2-Hacid_dh_C"/>
    <property type="match status" value="1"/>
</dbReference>
<dbReference type="InterPro" id="IPR029753">
    <property type="entry name" value="D-isomer_DH_CS"/>
</dbReference>
<keyword evidence="5" id="KW-1185">Reference proteome</keyword>
<evidence type="ECO:0000313" key="5">
    <source>
        <dbReference type="Proteomes" id="UP000605361"/>
    </source>
</evidence>
<dbReference type="GO" id="GO:0005829">
    <property type="term" value="C:cytosol"/>
    <property type="evidence" value="ECO:0007669"/>
    <property type="project" value="TreeGrafter"/>
</dbReference>
<evidence type="ECO:0000256" key="1">
    <source>
        <dbReference type="ARBA" id="ARBA00023002"/>
    </source>
</evidence>